<evidence type="ECO:0000259" key="11">
    <source>
        <dbReference type="Pfam" id="PF02767"/>
    </source>
</evidence>
<dbReference type="CDD" id="cd00140">
    <property type="entry name" value="beta_clamp"/>
    <property type="match status" value="1"/>
</dbReference>
<dbReference type="OrthoDB" id="468978at2"/>
<organism evidence="13 14">
    <name type="scientific">Segniliparus rotundus (strain ATCC BAA-972 / CDC 1076 / CIP 108378 / DSM 44985 / JCM 13578)</name>
    <dbReference type="NCBI Taxonomy" id="640132"/>
    <lineage>
        <taxon>Bacteria</taxon>
        <taxon>Bacillati</taxon>
        <taxon>Actinomycetota</taxon>
        <taxon>Actinomycetes</taxon>
        <taxon>Mycobacteriales</taxon>
        <taxon>Segniliparaceae</taxon>
        <taxon>Segniliparus</taxon>
    </lineage>
</organism>
<dbReference type="InterPro" id="IPR022637">
    <property type="entry name" value="DNA_polIII_beta_cen"/>
</dbReference>
<keyword evidence="6 9" id="KW-0235">DNA replication</keyword>
<dbReference type="InterPro" id="IPR022634">
    <property type="entry name" value="DNA_polIII_beta_N"/>
</dbReference>
<dbReference type="Proteomes" id="UP000002247">
    <property type="component" value="Chromosome"/>
</dbReference>
<evidence type="ECO:0000259" key="10">
    <source>
        <dbReference type="Pfam" id="PF00712"/>
    </source>
</evidence>
<keyword evidence="4 9" id="KW-0808">Transferase</keyword>
<dbReference type="GO" id="GO:0003887">
    <property type="term" value="F:DNA-directed DNA polymerase activity"/>
    <property type="evidence" value="ECO:0007669"/>
    <property type="project" value="UniProtKB-UniRule"/>
</dbReference>
<name>D6Z9G8_SEGRD</name>
<evidence type="ECO:0000256" key="7">
    <source>
        <dbReference type="ARBA" id="ARBA00022932"/>
    </source>
</evidence>
<evidence type="ECO:0000256" key="1">
    <source>
        <dbReference type="ARBA" id="ARBA00004496"/>
    </source>
</evidence>
<dbReference type="PIRSF" id="PIRSF000804">
    <property type="entry name" value="DNA_pol_III_b"/>
    <property type="match status" value="1"/>
</dbReference>
<dbReference type="GO" id="GO:0009360">
    <property type="term" value="C:DNA polymerase III complex"/>
    <property type="evidence" value="ECO:0007669"/>
    <property type="project" value="InterPro"/>
</dbReference>
<dbReference type="InterPro" id="IPR046938">
    <property type="entry name" value="DNA_clamp_sf"/>
</dbReference>
<dbReference type="GO" id="GO:0006271">
    <property type="term" value="P:DNA strand elongation involved in DNA replication"/>
    <property type="evidence" value="ECO:0007669"/>
    <property type="project" value="TreeGrafter"/>
</dbReference>
<dbReference type="InterPro" id="IPR022635">
    <property type="entry name" value="DNA_polIII_beta_C"/>
</dbReference>
<dbReference type="GO" id="GO:0003677">
    <property type="term" value="F:DNA binding"/>
    <property type="evidence" value="ECO:0007669"/>
    <property type="project" value="UniProtKB-UniRule"/>
</dbReference>
<evidence type="ECO:0000259" key="12">
    <source>
        <dbReference type="Pfam" id="PF02768"/>
    </source>
</evidence>
<keyword evidence="5 9" id="KW-0548">Nucleotidyltransferase</keyword>
<evidence type="ECO:0000256" key="6">
    <source>
        <dbReference type="ARBA" id="ARBA00022705"/>
    </source>
</evidence>
<dbReference type="HOGENOM" id="CLU_038149_1_1_11"/>
<dbReference type="SUPFAM" id="SSF55979">
    <property type="entry name" value="DNA clamp"/>
    <property type="match status" value="3"/>
</dbReference>
<reference evidence="13 14" key="1">
    <citation type="journal article" date="2010" name="Stand. Genomic Sci.">
        <title>Complete genome sequence of Segniliparus rotundus type strain (CDC 1076).</title>
        <authorList>
            <person name="Sikorski J."/>
            <person name="Lapidus A."/>
            <person name="Copeland A."/>
            <person name="Misra M."/>
            <person name="Glavina Del Rio T."/>
            <person name="Nolan M."/>
            <person name="Lucas S."/>
            <person name="Chen F."/>
            <person name="Tice H."/>
            <person name="Cheng J.F."/>
            <person name="Jando M."/>
            <person name="Schneider S."/>
            <person name="Bruce D."/>
            <person name="Goodwin L."/>
            <person name="Pitluck S."/>
            <person name="Liolios K."/>
            <person name="Mikhailova N."/>
            <person name="Pati A."/>
            <person name="Ivanova N."/>
            <person name="Mavromatis K."/>
            <person name="Chen A."/>
            <person name="Palaniappan K."/>
            <person name="Chertkov O."/>
            <person name="Land M."/>
            <person name="Hauser L."/>
            <person name="Chang Y.J."/>
            <person name="Jeffries C.D."/>
            <person name="Brettin T."/>
            <person name="Detter J.C."/>
            <person name="Han C."/>
            <person name="Rohde M."/>
            <person name="Goker M."/>
            <person name="Bristow J."/>
            <person name="Eisen J.A."/>
            <person name="Markowitz V."/>
            <person name="Hugenholtz P."/>
            <person name="Kyrpides N.C."/>
            <person name="Klenk H.P."/>
        </authorList>
    </citation>
    <scope>NUCLEOTIDE SEQUENCE [LARGE SCALE GENOMIC DNA]</scope>
    <source>
        <strain evidence="14">ATCC BAA-972 / CDC 1076 / CIP 108378 / DSM 44985 / JCM 13578</strain>
    </source>
</reference>
<accession>D6Z9G8</accession>
<keyword evidence="14" id="KW-1185">Reference proteome</keyword>
<evidence type="ECO:0000256" key="9">
    <source>
        <dbReference type="PIRNR" id="PIRNR000804"/>
    </source>
</evidence>
<evidence type="ECO:0000256" key="2">
    <source>
        <dbReference type="ARBA" id="ARBA00010752"/>
    </source>
</evidence>
<keyword evidence="8" id="KW-0238">DNA-binding</keyword>
<dbReference type="AlphaFoldDB" id="D6Z9G8"/>
<dbReference type="GO" id="GO:0008408">
    <property type="term" value="F:3'-5' exonuclease activity"/>
    <property type="evidence" value="ECO:0007669"/>
    <property type="project" value="InterPro"/>
</dbReference>
<dbReference type="RefSeq" id="WP_013136951.1">
    <property type="nucleotide sequence ID" value="NC_014168.1"/>
</dbReference>
<keyword evidence="7 9" id="KW-0239">DNA-directed DNA polymerase</keyword>
<dbReference type="SMART" id="SM00480">
    <property type="entry name" value="POL3Bc"/>
    <property type="match status" value="1"/>
</dbReference>
<dbReference type="GO" id="GO:0005737">
    <property type="term" value="C:cytoplasm"/>
    <property type="evidence" value="ECO:0007669"/>
    <property type="project" value="UniProtKB-SubCell"/>
</dbReference>
<dbReference type="eggNOG" id="COG0592">
    <property type="taxonomic scope" value="Bacteria"/>
</dbReference>
<comment type="subunit">
    <text evidence="9">Forms a ring-shaped head-to-tail homodimer around DNA.</text>
</comment>
<evidence type="ECO:0000256" key="4">
    <source>
        <dbReference type="ARBA" id="ARBA00022679"/>
    </source>
</evidence>
<dbReference type="Pfam" id="PF02767">
    <property type="entry name" value="DNA_pol3_beta_2"/>
    <property type="match status" value="1"/>
</dbReference>
<evidence type="ECO:0000256" key="5">
    <source>
        <dbReference type="ARBA" id="ARBA00022695"/>
    </source>
</evidence>
<keyword evidence="3 9" id="KW-0963">Cytoplasm</keyword>
<evidence type="ECO:0000256" key="8">
    <source>
        <dbReference type="ARBA" id="ARBA00023125"/>
    </source>
</evidence>
<gene>
    <name evidence="13" type="ordered locus">Srot_0002</name>
</gene>
<dbReference type="InterPro" id="IPR001001">
    <property type="entry name" value="DNA_polIII_beta"/>
</dbReference>
<proteinExistence type="inferred from homology"/>
<comment type="similarity">
    <text evidence="2 9">Belongs to the beta sliding clamp family.</text>
</comment>
<dbReference type="STRING" id="640132.Srot_0002"/>
<feature type="domain" description="DNA polymerase III beta sliding clamp N-terminal" evidence="10">
    <location>
        <begin position="7"/>
        <end position="123"/>
    </location>
</feature>
<dbReference type="NCBIfam" id="TIGR00663">
    <property type="entry name" value="dnan"/>
    <property type="match status" value="1"/>
</dbReference>
<comment type="subcellular location">
    <subcellularLocation>
        <location evidence="1 9">Cytoplasm</location>
    </subcellularLocation>
</comment>
<evidence type="ECO:0000313" key="13">
    <source>
        <dbReference type="EMBL" id="ADG96495.1"/>
    </source>
</evidence>
<dbReference type="PANTHER" id="PTHR30478">
    <property type="entry name" value="DNA POLYMERASE III SUBUNIT BETA"/>
    <property type="match status" value="1"/>
</dbReference>
<comment type="function">
    <text evidence="9">Confers DNA tethering and processivity to DNA polymerases and other proteins. Acts as a clamp, forming a ring around DNA (a reaction catalyzed by the clamp-loading complex) which diffuses in an ATP-independent manner freely and bidirectionally along dsDNA. Initially characterized for its ability to contact the catalytic subunit of DNA polymerase III (Pol III), a complex, multichain enzyme responsible for most of the replicative synthesis in bacteria; Pol III exhibits 3'-5' exonuclease proofreading activity. The beta chain is required for initiation of replication as well as for processivity of DNA replication.</text>
</comment>
<feature type="domain" description="DNA polymerase III beta sliding clamp central" evidence="11">
    <location>
        <begin position="135"/>
        <end position="255"/>
    </location>
</feature>
<dbReference type="Pfam" id="PF00712">
    <property type="entry name" value="DNA_pol3_beta"/>
    <property type="match status" value="1"/>
</dbReference>
<sequence length="397" mass="42128">MSEEDFTFEVPRDLFADSVSWVTRRLPARPAMPLLAGLLLSADETGELSLGGTDYDLTAQAHLSAQVSGPGKVLVSGRLLADIAKALPSPSVRIATEGTKVHVRSGSAKFTLPSMPVDEFPSLAEHPTPIGSAQAKELFAAISQVGVAASRDDTLPALTGLRLVFTQEGIELAATDRFRLSVRKLVWDGKGVGEEPLTALVPAAVLSEFARTQLETDDAPVEFALDQGAGSPSLLGVQAGPFRITTRLLDAQLPDVSQLIPKRYSSLARVELAPLVEAVRRVSLVSARRSQIRLDFQGSGSDALLKLSAGAEEAGFAEEELAVQHWGEPISVVFNPGYLLDGLSTFRGECGQFGFTGPNRAVALVTGDGPEPEETAEGYTADAPDQVYVLMPVRLQG</sequence>
<dbReference type="EMBL" id="CP001958">
    <property type="protein sequence ID" value="ADG96495.1"/>
    <property type="molecule type" value="Genomic_DNA"/>
</dbReference>
<evidence type="ECO:0000313" key="14">
    <source>
        <dbReference type="Proteomes" id="UP000002247"/>
    </source>
</evidence>
<dbReference type="Pfam" id="PF02768">
    <property type="entry name" value="DNA_pol3_beta_3"/>
    <property type="match status" value="1"/>
</dbReference>
<evidence type="ECO:0000256" key="3">
    <source>
        <dbReference type="ARBA" id="ARBA00022490"/>
    </source>
</evidence>
<dbReference type="KEGG" id="srt:Srot_0002"/>
<dbReference type="PANTHER" id="PTHR30478:SF0">
    <property type="entry name" value="BETA SLIDING CLAMP"/>
    <property type="match status" value="1"/>
</dbReference>
<dbReference type="Gene3D" id="3.10.150.10">
    <property type="entry name" value="DNA Polymerase III, subunit A, domain 2"/>
    <property type="match status" value="3"/>
</dbReference>
<feature type="domain" description="DNA polymerase III beta sliding clamp C-terminal" evidence="12">
    <location>
        <begin position="258"/>
        <end position="365"/>
    </location>
</feature>
<protein>
    <recommendedName>
        <fullName evidence="9">Beta sliding clamp</fullName>
    </recommendedName>
</protein>